<reference evidence="1" key="1">
    <citation type="submission" date="2022-11" db="EMBL/GenBank/DDBJ databases">
        <authorList>
            <person name="Petersen C."/>
        </authorList>
    </citation>
    <scope>NUCLEOTIDE SEQUENCE</scope>
    <source>
        <strain evidence="1">IBT 30069</strain>
    </source>
</reference>
<dbReference type="EMBL" id="JAPQKH010000007">
    <property type="protein sequence ID" value="KAJ5087624.1"/>
    <property type="molecule type" value="Genomic_DNA"/>
</dbReference>
<name>A0A9W9ETI5_9EURO</name>
<gene>
    <name evidence="1" type="ORF">N7456_011240</name>
</gene>
<reference evidence="1" key="2">
    <citation type="journal article" date="2023" name="IMA Fungus">
        <title>Comparative genomic study of the Penicillium genus elucidates a diverse pangenome and 15 lateral gene transfer events.</title>
        <authorList>
            <person name="Petersen C."/>
            <person name="Sorensen T."/>
            <person name="Nielsen M.R."/>
            <person name="Sondergaard T.E."/>
            <person name="Sorensen J.L."/>
            <person name="Fitzpatrick D.A."/>
            <person name="Frisvad J.C."/>
            <person name="Nielsen K.L."/>
        </authorList>
    </citation>
    <scope>NUCLEOTIDE SEQUENCE</scope>
    <source>
        <strain evidence="1">IBT 30069</strain>
    </source>
</reference>
<dbReference type="Proteomes" id="UP001149165">
    <property type="component" value="Unassembled WGS sequence"/>
</dbReference>
<accession>A0A9W9ETI5</accession>
<keyword evidence="2" id="KW-1185">Reference proteome</keyword>
<evidence type="ECO:0000313" key="2">
    <source>
        <dbReference type="Proteomes" id="UP001149165"/>
    </source>
</evidence>
<organism evidence="1 2">
    <name type="scientific">Penicillium angulare</name>
    <dbReference type="NCBI Taxonomy" id="116970"/>
    <lineage>
        <taxon>Eukaryota</taxon>
        <taxon>Fungi</taxon>
        <taxon>Dikarya</taxon>
        <taxon>Ascomycota</taxon>
        <taxon>Pezizomycotina</taxon>
        <taxon>Eurotiomycetes</taxon>
        <taxon>Eurotiomycetidae</taxon>
        <taxon>Eurotiales</taxon>
        <taxon>Aspergillaceae</taxon>
        <taxon>Penicillium</taxon>
    </lineage>
</organism>
<evidence type="ECO:0000313" key="1">
    <source>
        <dbReference type="EMBL" id="KAJ5087624.1"/>
    </source>
</evidence>
<proteinExistence type="predicted"/>
<dbReference type="AlphaFoldDB" id="A0A9W9ETI5"/>
<protein>
    <submittedName>
        <fullName evidence="1">Uncharacterized protein</fullName>
    </submittedName>
</protein>
<comment type="caution">
    <text evidence="1">The sequence shown here is derived from an EMBL/GenBank/DDBJ whole genome shotgun (WGS) entry which is preliminary data.</text>
</comment>
<dbReference type="OrthoDB" id="1577640at2759"/>
<sequence>MKFTVPKGSHYVRHLSLLELAVGWPKGVFILLEFGADALEVDLRRCPYRTAYADDLDCDDFRDSLAPLLQRGCVVRSEDIHQCNSKTIRALLINELTNRRKRLHDVARSCLPPSRFAEITGPGIDESIIDVHAFQIYAELIATNLMVDRSLECDATSDAPVYHHKNYEPYATLNAWDDLYLAGFRDVDLPDSRGLTPLMVAGLSPEFAENRVIWLVGKGASLSKRIPFSNTTVAHLMTSRLFRKLFEGLQFGVKYDQGDHMSPKSINYHKHTIFLFPSIRDCCTCFCSDGGCTTLSVALRECSASYLHQWTPSTTPSKSSYIFGLQSLIDLREETQERDHTIIRFLTFEALGLRHTCCREIMNIGYFENYARDIMDENEVRNIQEEDQHRYQQLDELVEDLKTRFDDLRLPIIDFLDGPWYARMAQVLSARDPYDEEHILQNRNNGIFLEPVESHDIPPFFSIFSSQIQDWKQKYPLPAMAIAEAKTRGVINRGIAHFTLEHSNLSYCKP</sequence>